<organism evidence="1 2">
    <name type="scientific">Hanstruepera neustonica</name>
    <dbReference type="NCBI Taxonomy" id="1445657"/>
    <lineage>
        <taxon>Bacteria</taxon>
        <taxon>Pseudomonadati</taxon>
        <taxon>Bacteroidota</taxon>
        <taxon>Flavobacteriia</taxon>
        <taxon>Flavobacteriales</taxon>
        <taxon>Flavobacteriaceae</taxon>
        <taxon>Hanstruepera</taxon>
    </lineage>
</organism>
<protein>
    <submittedName>
        <fullName evidence="1">DUF2851 domain-containing protein</fullName>
    </submittedName>
</protein>
<proteinExistence type="predicted"/>
<dbReference type="InterPro" id="IPR021272">
    <property type="entry name" value="DUF2851"/>
</dbReference>
<dbReference type="OrthoDB" id="1005072at2"/>
<sequence length="423" mass="48899">MQETLLHHIWKFNKFQSTNLKTTQNQSVVIKSLGQHNLGAGPDFFNAQINIDGQLWAGNVEIHIKSSDWYVHHHETDANYDNVILHVVWEHDTDVFRKDNTAIPTLELKPIVDSKFLNNYNQLFQKQNQWIYCEKDFANVDDFVLSNWLERLYFERLEQKSQVIEKLLQKSKNNWEAVLCAMLAKNFGLNINGEAFLSMANSMDFSIIRKLQSNQADLEALFFGQAGLLDKSYQDSHYDDLIKRYTFIKHKFSLDNTKVLPVQFFRLRPTNFPTIRLSQLASLYHTRQNLFSSIINCDDLGSIYKLFEVSTSNYWEAHYNFGTPSRKSKKGLTKSFINLLIINTIVPIQFAYAKSQGQDITESIFELINEIPAEKNSIVSKFQGLRFIPNSSGYSQALIQLKTAYCDKKKCLQCAVGNALLNE</sequence>
<dbReference type="EMBL" id="POWF01000002">
    <property type="protein sequence ID" value="PNQ73707.1"/>
    <property type="molecule type" value="Genomic_DNA"/>
</dbReference>
<evidence type="ECO:0000313" key="1">
    <source>
        <dbReference type="EMBL" id="PNQ73707.1"/>
    </source>
</evidence>
<dbReference type="RefSeq" id="WP_103051404.1">
    <property type="nucleotide sequence ID" value="NZ_POWF01000002.1"/>
</dbReference>
<evidence type="ECO:0000313" key="2">
    <source>
        <dbReference type="Proteomes" id="UP000236641"/>
    </source>
</evidence>
<name>A0A2K1E097_9FLAO</name>
<accession>A0A2K1E097</accession>
<dbReference type="AlphaFoldDB" id="A0A2K1E097"/>
<dbReference type="Proteomes" id="UP000236641">
    <property type="component" value="Unassembled WGS sequence"/>
</dbReference>
<reference evidence="1 2" key="1">
    <citation type="submission" date="2018-01" db="EMBL/GenBank/DDBJ databases">
        <title>The draft genome of Hanstruepera neustonica JCM19743.</title>
        <authorList>
            <person name="He R.-H."/>
            <person name="Du Z.-J."/>
        </authorList>
    </citation>
    <scope>NUCLEOTIDE SEQUENCE [LARGE SCALE GENOMIC DNA]</scope>
    <source>
        <strain evidence="1 2">JCM19743</strain>
    </source>
</reference>
<keyword evidence="2" id="KW-1185">Reference proteome</keyword>
<comment type="caution">
    <text evidence="1">The sequence shown here is derived from an EMBL/GenBank/DDBJ whole genome shotgun (WGS) entry which is preliminary data.</text>
</comment>
<dbReference type="Pfam" id="PF11013">
    <property type="entry name" value="DUF2851"/>
    <property type="match status" value="1"/>
</dbReference>
<gene>
    <name evidence="1" type="ORF">C1T31_05065</name>
</gene>